<feature type="binding site" evidence="8">
    <location>
        <begin position="260"/>
        <end position="267"/>
    </location>
    <ligand>
        <name>ATP</name>
        <dbReference type="ChEBI" id="CHEBI:30616"/>
    </ligand>
</feature>
<dbReference type="InterPro" id="IPR002891">
    <property type="entry name" value="APS"/>
</dbReference>
<dbReference type="EMBL" id="JACBZH010000001">
    <property type="protein sequence ID" value="NYH88186.1"/>
    <property type="molecule type" value="Genomic_DNA"/>
</dbReference>
<dbReference type="GO" id="GO:0019379">
    <property type="term" value="P:sulfate assimilation, phosphoadenylyl sulfate reduction by phosphoadenylyl-sulfate reductase (thioredoxin)"/>
    <property type="evidence" value="ECO:0007669"/>
    <property type="project" value="TreeGrafter"/>
</dbReference>
<comment type="pathway">
    <text evidence="3 8">Sulfur metabolism; hydrogen sulfide biosynthesis; sulfite from sulfate: step 2/3.</text>
</comment>
<evidence type="ECO:0000256" key="3">
    <source>
        <dbReference type="ARBA" id="ARBA00004806"/>
    </source>
</evidence>
<dbReference type="InterPro" id="IPR050512">
    <property type="entry name" value="Sulf_AdTrans/APS_kinase"/>
</dbReference>
<evidence type="ECO:0000259" key="9">
    <source>
        <dbReference type="Pfam" id="PF01583"/>
    </source>
</evidence>
<gene>
    <name evidence="8" type="primary">cysC</name>
    <name evidence="10" type="ORF">F4554_000824</name>
</gene>
<dbReference type="Pfam" id="PF01583">
    <property type="entry name" value="APS_kinase"/>
    <property type="match status" value="1"/>
</dbReference>
<dbReference type="GO" id="GO:0005737">
    <property type="term" value="C:cytoplasm"/>
    <property type="evidence" value="ECO:0007669"/>
    <property type="project" value="TreeGrafter"/>
</dbReference>
<dbReference type="AlphaFoldDB" id="A0A852ZIP2"/>
<evidence type="ECO:0000256" key="1">
    <source>
        <dbReference type="ARBA" id="ARBA00001823"/>
    </source>
</evidence>
<dbReference type="PANTHER" id="PTHR42700:SF1">
    <property type="entry name" value="SULFATE ADENYLYLTRANSFERASE"/>
    <property type="match status" value="1"/>
</dbReference>
<keyword evidence="8" id="KW-0418">Kinase</keyword>
<evidence type="ECO:0000256" key="7">
    <source>
        <dbReference type="ARBA" id="ARBA00022840"/>
    </source>
</evidence>
<comment type="catalytic activity">
    <reaction evidence="1 8">
        <text>adenosine 5'-phosphosulfate + ATP = 3'-phosphoadenylyl sulfate + ADP + H(+)</text>
        <dbReference type="Rhea" id="RHEA:24152"/>
        <dbReference type="ChEBI" id="CHEBI:15378"/>
        <dbReference type="ChEBI" id="CHEBI:30616"/>
        <dbReference type="ChEBI" id="CHEBI:58243"/>
        <dbReference type="ChEBI" id="CHEBI:58339"/>
        <dbReference type="ChEBI" id="CHEBI:456216"/>
        <dbReference type="EC" id="2.7.1.25"/>
    </reaction>
</comment>
<dbReference type="GO" id="GO:0010134">
    <property type="term" value="P:sulfate assimilation via adenylyl sulfate reduction"/>
    <property type="evidence" value="ECO:0007669"/>
    <property type="project" value="TreeGrafter"/>
</dbReference>
<reference evidence="10 11" key="1">
    <citation type="submission" date="2020-07" db="EMBL/GenBank/DDBJ databases">
        <title>Sequencing the genomes of 1000 actinobacteria strains.</title>
        <authorList>
            <person name="Klenk H.-P."/>
        </authorList>
    </citation>
    <scope>NUCLEOTIDE SEQUENCE [LARGE SCALE GENOMIC DNA]</scope>
    <source>
        <strain evidence="10 11">DSM 18448</strain>
    </source>
</reference>
<evidence type="ECO:0000313" key="11">
    <source>
        <dbReference type="Proteomes" id="UP000579605"/>
    </source>
</evidence>
<evidence type="ECO:0000256" key="4">
    <source>
        <dbReference type="ARBA" id="ARBA00012121"/>
    </source>
</evidence>
<dbReference type="PANTHER" id="PTHR42700">
    <property type="entry name" value="SULFATE ADENYLYLTRANSFERASE"/>
    <property type="match status" value="1"/>
</dbReference>
<keyword evidence="5 8" id="KW-0808">Transferase</keyword>
<keyword evidence="8" id="KW-0597">Phosphoprotein</keyword>
<dbReference type="RefSeq" id="WP_179786127.1">
    <property type="nucleotide sequence ID" value="NZ_BAAARR010000004.1"/>
</dbReference>
<dbReference type="CDD" id="cd02027">
    <property type="entry name" value="APSK"/>
    <property type="match status" value="1"/>
</dbReference>
<feature type="domain" description="APS kinase" evidence="9">
    <location>
        <begin position="252"/>
        <end position="405"/>
    </location>
</feature>
<comment type="function">
    <text evidence="2 8">Catalyzes the synthesis of activated sulfate.</text>
</comment>
<evidence type="ECO:0000256" key="2">
    <source>
        <dbReference type="ARBA" id="ARBA00002632"/>
    </source>
</evidence>
<evidence type="ECO:0000256" key="8">
    <source>
        <dbReference type="HAMAP-Rule" id="MF_00065"/>
    </source>
</evidence>
<dbReference type="NCBIfam" id="TIGR00455">
    <property type="entry name" value="apsK"/>
    <property type="match status" value="1"/>
</dbReference>
<proteinExistence type="inferred from homology"/>
<keyword evidence="11" id="KW-1185">Reference proteome</keyword>
<protein>
    <recommendedName>
        <fullName evidence="4 8">Adenylyl-sulfate kinase</fullName>
        <ecNumber evidence="4 8">2.7.1.25</ecNumber>
    </recommendedName>
    <alternativeName>
        <fullName evidence="8">APS kinase</fullName>
    </alternativeName>
    <alternativeName>
        <fullName evidence="8">ATP adenosine-5'-phosphosulfate 3'-phosphotransferase</fullName>
    </alternativeName>
    <alternativeName>
        <fullName evidence="8">Adenosine-5'-phosphosulfate kinase</fullName>
    </alternativeName>
</protein>
<accession>A0A852ZIP2</accession>
<dbReference type="GO" id="GO:0004781">
    <property type="term" value="F:sulfate adenylyltransferase (ATP) activity"/>
    <property type="evidence" value="ECO:0007669"/>
    <property type="project" value="TreeGrafter"/>
</dbReference>
<name>A0A852ZIP2_9ACTN</name>
<sequence>MSEPDRADAPRWAPSPREYDDLALALDGILTEVTVAVPANLVPGGDATAAELTAAELTDLEGTPVARLDVSAAAETAPGAWALTGTVTPLRPREDGVFRHLHRSPAQVSELLGPGSGSGGRVAAVVLDAPLDHAALDRLADAVAGYDATVLLPLVGAGSPRGVSAHTLVRATFAAAELLPGQPLVVPVPLAARTDPAADLALRELVAGAYGDPVRLTVEPTSRSAAEGGDRDGHPAPIAATLGPASRGAHQRGLVVFFTGLSGSGKSTLARRLHDLVLERGDRTVTQLDGDVVRRMLSAGLGFSRADREANIARIGFVAAEVARHGGLAICAPIAPYAATRAEVRRMVEAAGGTFVLVHVSTPLAECERRDRKGLYAKARAGLIPEFTGISDPYEPPADADLAIDTSDVTVDDAAAKVLGLLDERGLLSSPPPTP</sequence>
<keyword evidence="7 8" id="KW-0067">ATP-binding</keyword>
<dbReference type="InterPro" id="IPR059117">
    <property type="entry name" value="APS_kinase_dom"/>
</dbReference>
<dbReference type="GO" id="GO:0004020">
    <property type="term" value="F:adenylylsulfate kinase activity"/>
    <property type="evidence" value="ECO:0007669"/>
    <property type="project" value="UniProtKB-UniRule"/>
</dbReference>
<comment type="similarity">
    <text evidence="8">Belongs to the APS kinase family.</text>
</comment>
<dbReference type="NCBIfam" id="NF003013">
    <property type="entry name" value="PRK03846.1"/>
    <property type="match status" value="1"/>
</dbReference>
<comment type="caution">
    <text evidence="10">The sequence shown here is derived from an EMBL/GenBank/DDBJ whole genome shotgun (WGS) entry which is preliminary data.</text>
</comment>
<dbReference type="FunFam" id="3.40.50.300:FF:000802">
    <property type="entry name" value="Sulfate adenylyltransferase"/>
    <property type="match status" value="1"/>
</dbReference>
<dbReference type="HAMAP" id="MF_00065">
    <property type="entry name" value="Adenylyl_sulf_kinase"/>
    <property type="match status" value="1"/>
</dbReference>
<evidence type="ECO:0000256" key="5">
    <source>
        <dbReference type="ARBA" id="ARBA00022679"/>
    </source>
</evidence>
<dbReference type="InterPro" id="IPR027417">
    <property type="entry name" value="P-loop_NTPase"/>
</dbReference>
<dbReference type="SUPFAM" id="SSF52540">
    <property type="entry name" value="P-loop containing nucleoside triphosphate hydrolases"/>
    <property type="match status" value="1"/>
</dbReference>
<dbReference type="UniPathway" id="UPA00140">
    <property type="reaction ID" value="UER00205"/>
</dbReference>
<dbReference type="GO" id="GO:0005524">
    <property type="term" value="F:ATP binding"/>
    <property type="evidence" value="ECO:0007669"/>
    <property type="project" value="UniProtKB-UniRule"/>
</dbReference>
<dbReference type="EC" id="2.7.1.25" evidence="4 8"/>
<dbReference type="Proteomes" id="UP000579605">
    <property type="component" value="Unassembled WGS sequence"/>
</dbReference>
<evidence type="ECO:0000256" key="6">
    <source>
        <dbReference type="ARBA" id="ARBA00022741"/>
    </source>
</evidence>
<evidence type="ECO:0000313" key="10">
    <source>
        <dbReference type="EMBL" id="NYH88186.1"/>
    </source>
</evidence>
<organism evidence="10 11">
    <name type="scientific">Actinopolymorpha rutila</name>
    <dbReference type="NCBI Taxonomy" id="446787"/>
    <lineage>
        <taxon>Bacteria</taxon>
        <taxon>Bacillati</taxon>
        <taxon>Actinomycetota</taxon>
        <taxon>Actinomycetes</taxon>
        <taxon>Propionibacteriales</taxon>
        <taxon>Actinopolymorphaceae</taxon>
        <taxon>Actinopolymorpha</taxon>
    </lineage>
</organism>
<comment type="caution">
    <text evidence="8">Lacks conserved residue(s) required for the propagation of feature annotation.</text>
</comment>
<dbReference type="GO" id="GO:0070814">
    <property type="term" value="P:hydrogen sulfide biosynthetic process"/>
    <property type="evidence" value="ECO:0007669"/>
    <property type="project" value="UniProtKB-UniRule"/>
</dbReference>
<dbReference type="Gene3D" id="3.40.50.300">
    <property type="entry name" value="P-loop containing nucleotide triphosphate hydrolases"/>
    <property type="match status" value="1"/>
</dbReference>
<keyword evidence="6 8" id="KW-0547">Nucleotide-binding</keyword>
<keyword evidence="10" id="KW-0548">Nucleotidyltransferase</keyword>